<keyword evidence="1" id="KW-0963">Cytoplasm</keyword>
<dbReference type="NCBIfam" id="NF004630">
    <property type="entry name" value="PRK05974.1"/>
    <property type="match status" value="1"/>
</dbReference>
<proteinExistence type="inferred from homology"/>
<keyword evidence="4" id="KW-0658">Purine biosynthesis</keyword>
<keyword evidence="3" id="KW-0547">Nucleotide-binding</keyword>
<reference evidence="6" key="1">
    <citation type="submission" date="2014-06" db="EMBL/GenBank/DDBJ databases">
        <title>Key roles for freshwater Actinobacteria revealed by deep metagenomic sequencing.</title>
        <authorList>
            <person name="Ghai R."/>
            <person name="Mizuno C.M."/>
            <person name="Picazo A."/>
            <person name="Camacho A."/>
            <person name="Rodriguez-Valera F."/>
        </authorList>
    </citation>
    <scope>NUCLEOTIDE SEQUENCE</scope>
</reference>
<gene>
    <name evidence="6" type="ORF">GM51_22305</name>
</gene>
<accession>A0A094PQ07</accession>
<evidence type="ECO:0000256" key="4">
    <source>
        <dbReference type="ARBA" id="ARBA00022755"/>
    </source>
</evidence>
<dbReference type="NCBIfam" id="TIGR00302">
    <property type="entry name" value="phosphoribosylformylglycinamidine synthase subunit PurS"/>
    <property type="match status" value="1"/>
</dbReference>
<dbReference type="Pfam" id="PF02700">
    <property type="entry name" value="PurS"/>
    <property type="match status" value="1"/>
</dbReference>
<keyword evidence="2" id="KW-0436">Ligase</keyword>
<evidence type="ECO:0000256" key="2">
    <source>
        <dbReference type="ARBA" id="ARBA00022598"/>
    </source>
</evidence>
<dbReference type="GO" id="GO:0016874">
    <property type="term" value="F:ligase activity"/>
    <property type="evidence" value="ECO:0007669"/>
    <property type="project" value="UniProtKB-KW"/>
</dbReference>
<comment type="caution">
    <text evidence="6">The sequence shown here is derived from an EMBL/GenBank/DDBJ whole genome shotgun (WGS) entry which is preliminary data.</text>
</comment>
<dbReference type="GO" id="GO:0006164">
    <property type="term" value="P:purine nucleotide biosynthetic process"/>
    <property type="evidence" value="ECO:0007669"/>
    <property type="project" value="UniProtKB-KW"/>
</dbReference>
<dbReference type="PANTHER" id="PTHR34696">
    <property type="entry name" value="PHOSPHORIBOSYLFORMYLGLYCINAMIDINE SYNTHASE SUBUNIT PURS"/>
    <property type="match status" value="1"/>
</dbReference>
<keyword evidence="5" id="KW-0067">ATP-binding</keyword>
<evidence type="ECO:0000313" key="6">
    <source>
        <dbReference type="EMBL" id="KGA11744.1"/>
    </source>
</evidence>
<dbReference type="GO" id="GO:0005524">
    <property type="term" value="F:ATP binding"/>
    <property type="evidence" value="ECO:0007669"/>
    <property type="project" value="UniProtKB-KW"/>
</dbReference>
<evidence type="ECO:0000256" key="5">
    <source>
        <dbReference type="ARBA" id="ARBA00022840"/>
    </source>
</evidence>
<protein>
    <submittedName>
        <fullName evidence="6">Phosphoribosylformylglycinamidine synthase subunit PurS</fullName>
    </submittedName>
</protein>
<dbReference type="InterPro" id="IPR003850">
    <property type="entry name" value="PurS"/>
</dbReference>
<dbReference type="InterPro" id="IPR036604">
    <property type="entry name" value="PurS-like_sf"/>
</dbReference>
<dbReference type="SUPFAM" id="SSF82697">
    <property type="entry name" value="PurS-like"/>
    <property type="match status" value="1"/>
</dbReference>
<organism evidence="6">
    <name type="scientific">freshwater metagenome</name>
    <dbReference type="NCBI Taxonomy" id="449393"/>
    <lineage>
        <taxon>unclassified sequences</taxon>
        <taxon>metagenomes</taxon>
        <taxon>ecological metagenomes</taxon>
    </lineage>
</organism>
<dbReference type="Gene3D" id="3.30.1280.10">
    <property type="entry name" value="Phosphoribosylformylglycinamidine synthase subunit PurS"/>
    <property type="match status" value="1"/>
</dbReference>
<sequence length="84" mass="9272">MGRVIVDVTLKSEILDPQGQAVLRALQSQGLKQVADVRQGKTFEITFEGAINKEVLDQVEALASEVLSNPVIENFVIRSFEKES</sequence>
<dbReference type="PANTHER" id="PTHR34696:SF1">
    <property type="entry name" value="PHOSPHORIBOSYLFORMYLGLYCINAMIDINE SYNTHASE SUBUNIT PURS"/>
    <property type="match status" value="1"/>
</dbReference>
<dbReference type="AlphaFoldDB" id="A0A094PQ07"/>
<name>A0A094PQ07_9ZZZZ</name>
<dbReference type="EMBL" id="JNSL01000230">
    <property type="protein sequence ID" value="KGA11744.1"/>
    <property type="molecule type" value="Genomic_DNA"/>
</dbReference>
<dbReference type="HAMAP" id="MF_01926">
    <property type="entry name" value="PurS"/>
    <property type="match status" value="1"/>
</dbReference>
<evidence type="ECO:0000256" key="3">
    <source>
        <dbReference type="ARBA" id="ARBA00022741"/>
    </source>
</evidence>
<evidence type="ECO:0000256" key="1">
    <source>
        <dbReference type="ARBA" id="ARBA00022490"/>
    </source>
</evidence>